<organism evidence="1 2">
    <name type="scientific">Thermobacillus xylanilyticus</name>
    <dbReference type="NCBI Taxonomy" id="76633"/>
    <lineage>
        <taxon>Bacteria</taxon>
        <taxon>Bacillati</taxon>
        <taxon>Bacillota</taxon>
        <taxon>Bacilli</taxon>
        <taxon>Bacillales</taxon>
        <taxon>Paenibacillaceae</taxon>
        <taxon>Thermobacillus</taxon>
    </lineage>
</organism>
<dbReference type="Proteomes" id="UP000681526">
    <property type="component" value="Unassembled WGS sequence"/>
</dbReference>
<evidence type="ECO:0000313" key="2">
    <source>
        <dbReference type="Proteomes" id="UP000681526"/>
    </source>
</evidence>
<reference evidence="1 2" key="1">
    <citation type="submission" date="2021-04" db="EMBL/GenBank/DDBJ databases">
        <authorList>
            <person name="Rakotoarivonina H."/>
        </authorList>
    </citation>
    <scope>NUCLEOTIDE SEQUENCE [LARGE SCALE GENOMIC DNA]</scope>
    <source>
        <strain evidence="1 2">XE</strain>
    </source>
</reference>
<accession>A0ABM8V1E7</accession>
<keyword evidence="2" id="KW-1185">Reference proteome</keyword>
<name>A0ABM8V1E7_THEXY</name>
<dbReference type="RefSeq" id="WP_213483672.1">
    <property type="nucleotide sequence ID" value="NZ_CAJRAY010000019.1"/>
</dbReference>
<gene>
    <name evidence="1" type="primary">txxe 3933</name>
    <name evidence="1" type="ORF">TXXE_04620</name>
</gene>
<dbReference type="EMBL" id="CAJRAY010000019">
    <property type="protein sequence ID" value="CAG5080855.1"/>
    <property type="molecule type" value="Genomic_DNA"/>
</dbReference>
<comment type="caution">
    <text evidence="1">The sequence shown here is derived from an EMBL/GenBank/DDBJ whole genome shotgun (WGS) entry which is preliminary data.</text>
</comment>
<sequence>MVLIINGPVKPVVFKSGLYDKEEDIVTMSHLTEYAKIVRIKTGNLSDKGFKAKLTLPNGKTLPRIWDYINFYVGIDGYECGLSCRDQNDWKQNGVLKWRIFANGEGSTTYGSLYADGSTVTISIELNDQKKVVYKVNDVVVRTFNNTVTNVANSARLVFASYQSTGVTPPLQPWSVFHNQVRAFEMKYKNSSNSWVPFTNGNNVEVEEWPTNLPSPDGKKYVVDKTWIGNADIYASLKA</sequence>
<proteinExistence type="predicted"/>
<protein>
    <submittedName>
        <fullName evidence="1">Uncharacterized protein</fullName>
    </submittedName>
</protein>
<evidence type="ECO:0000313" key="1">
    <source>
        <dbReference type="EMBL" id="CAG5080855.1"/>
    </source>
</evidence>